<keyword evidence="1" id="KW-1133">Transmembrane helix</keyword>
<accession>A0A8J8P4X0</accession>
<organism evidence="2 3">
    <name type="scientific">Halteria grandinella</name>
    <dbReference type="NCBI Taxonomy" id="5974"/>
    <lineage>
        <taxon>Eukaryota</taxon>
        <taxon>Sar</taxon>
        <taxon>Alveolata</taxon>
        <taxon>Ciliophora</taxon>
        <taxon>Intramacronucleata</taxon>
        <taxon>Spirotrichea</taxon>
        <taxon>Stichotrichia</taxon>
        <taxon>Sporadotrichida</taxon>
        <taxon>Halteriidae</taxon>
        <taxon>Halteria</taxon>
    </lineage>
</organism>
<feature type="transmembrane region" description="Helical" evidence="1">
    <location>
        <begin position="168"/>
        <end position="189"/>
    </location>
</feature>
<reference evidence="2" key="1">
    <citation type="submission" date="2019-06" db="EMBL/GenBank/DDBJ databases">
        <authorList>
            <person name="Zheng W."/>
        </authorList>
    </citation>
    <scope>NUCLEOTIDE SEQUENCE</scope>
    <source>
        <strain evidence="2">QDHG01</strain>
    </source>
</reference>
<protein>
    <recommendedName>
        <fullName evidence="4">TRP C-terminal domain-containing protein</fullName>
    </recommendedName>
</protein>
<evidence type="ECO:0000256" key="1">
    <source>
        <dbReference type="SAM" id="Phobius"/>
    </source>
</evidence>
<dbReference type="Proteomes" id="UP000785679">
    <property type="component" value="Unassembled WGS sequence"/>
</dbReference>
<sequence>MRFFIQQYQAILTASLVCVYMNLNYFNLSGSEFLERTETVAQKISVYLGLALLAASVLIPSAMAKVIYSHQKCGQLTTSKFQTAYGTLVNGLNMKSKNPQVPFWNVITLFRWGIQISVFVFLKDVPGIQIIINLIMSQLFTILISKVRPLEPGSEKAWIKINPNYFKILNEIMVTYYLIFMLLLTDITSDQDLRIAFGMGELAILGLCVFINVMKAALEGINEICRRRDGKNKTKLASKNYLEHTKIQGQGASQEMPSTLQNVKTKKFKKKNRIQRVNNKSDVTIVELEEDTPASAYGNKQFRTNDFQRAQLNYQRALSDDALRRASQLAIQQNLIAISTSTRGREQESNSSIHLTPYEVECEKGI</sequence>
<evidence type="ECO:0000313" key="3">
    <source>
        <dbReference type="Proteomes" id="UP000785679"/>
    </source>
</evidence>
<feature type="transmembrane region" description="Helical" evidence="1">
    <location>
        <begin position="7"/>
        <end position="26"/>
    </location>
</feature>
<proteinExistence type="predicted"/>
<keyword evidence="1" id="KW-0812">Transmembrane</keyword>
<evidence type="ECO:0000313" key="2">
    <source>
        <dbReference type="EMBL" id="TNV87162.1"/>
    </source>
</evidence>
<name>A0A8J8P4X0_HALGN</name>
<evidence type="ECO:0008006" key="4">
    <source>
        <dbReference type="Google" id="ProtNLM"/>
    </source>
</evidence>
<feature type="transmembrane region" description="Helical" evidence="1">
    <location>
        <begin position="46"/>
        <end position="68"/>
    </location>
</feature>
<feature type="transmembrane region" description="Helical" evidence="1">
    <location>
        <begin position="195"/>
        <end position="218"/>
    </location>
</feature>
<dbReference type="EMBL" id="RRYP01000599">
    <property type="protein sequence ID" value="TNV87162.1"/>
    <property type="molecule type" value="Genomic_DNA"/>
</dbReference>
<keyword evidence="1" id="KW-0472">Membrane</keyword>
<gene>
    <name evidence="2" type="ORF">FGO68_gene9270</name>
</gene>
<keyword evidence="3" id="KW-1185">Reference proteome</keyword>
<feature type="transmembrane region" description="Helical" evidence="1">
    <location>
        <begin position="128"/>
        <end position="147"/>
    </location>
</feature>
<comment type="caution">
    <text evidence="2">The sequence shown here is derived from an EMBL/GenBank/DDBJ whole genome shotgun (WGS) entry which is preliminary data.</text>
</comment>
<dbReference type="AlphaFoldDB" id="A0A8J8P4X0"/>